<dbReference type="Pfam" id="PF07690">
    <property type="entry name" value="MFS_1"/>
    <property type="match status" value="1"/>
</dbReference>
<keyword evidence="2 5" id="KW-0812">Transmembrane</keyword>
<feature type="transmembrane region" description="Helical" evidence="5">
    <location>
        <begin position="264"/>
        <end position="285"/>
    </location>
</feature>
<feature type="transmembrane region" description="Helical" evidence="5">
    <location>
        <begin position="226"/>
        <end position="252"/>
    </location>
</feature>
<proteinExistence type="predicted"/>
<dbReference type="KEGG" id="abas:ACPOL_1854"/>
<evidence type="ECO:0000256" key="3">
    <source>
        <dbReference type="ARBA" id="ARBA00022989"/>
    </source>
</evidence>
<feature type="transmembrane region" description="Helical" evidence="5">
    <location>
        <begin position="326"/>
        <end position="348"/>
    </location>
</feature>
<organism evidence="7 8">
    <name type="scientific">Acidisarcina polymorpha</name>
    <dbReference type="NCBI Taxonomy" id="2211140"/>
    <lineage>
        <taxon>Bacteria</taxon>
        <taxon>Pseudomonadati</taxon>
        <taxon>Acidobacteriota</taxon>
        <taxon>Terriglobia</taxon>
        <taxon>Terriglobales</taxon>
        <taxon>Acidobacteriaceae</taxon>
        <taxon>Acidisarcina</taxon>
    </lineage>
</organism>
<protein>
    <submittedName>
        <fullName evidence="7">Putative glucarate transporter</fullName>
    </submittedName>
</protein>
<evidence type="ECO:0000256" key="4">
    <source>
        <dbReference type="ARBA" id="ARBA00023136"/>
    </source>
</evidence>
<feature type="transmembrane region" description="Helical" evidence="5">
    <location>
        <begin position="21"/>
        <end position="37"/>
    </location>
</feature>
<dbReference type="GO" id="GO:0016020">
    <property type="term" value="C:membrane"/>
    <property type="evidence" value="ECO:0007669"/>
    <property type="project" value="UniProtKB-SubCell"/>
</dbReference>
<feature type="transmembrane region" description="Helical" evidence="5">
    <location>
        <begin position="148"/>
        <end position="172"/>
    </location>
</feature>
<dbReference type="RefSeq" id="WP_161557264.1">
    <property type="nucleotide sequence ID" value="NZ_CP030840.1"/>
</dbReference>
<feature type="domain" description="Major facilitator superfamily (MFS) profile" evidence="6">
    <location>
        <begin position="24"/>
        <end position="414"/>
    </location>
</feature>
<feature type="transmembrane region" description="Helical" evidence="5">
    <location>
        <begin position="178"/>
        <end position="198"/>
    </location>
</feature>
<feature type="transmembrane region" description="Helical" evidence="5">
    <location>
        <begin position="391"/>
        <end position="411"/>
    </location>
</feature>
<feature type="transmembrane region" description="Helical" evidence="5">
    <location>
        <begin position="57"/>
        <end position="74"/>
    </location>
</feature>
<dbReference type="SUPFAM" id="SSF103473">
    <property type="entry name" value="MFS general substrate transporter"/>
    <property type="match status" value="1"/>
</dbReference>
<dbReference type="InterPro" id="IPR011701">
    <property type="entry name" value="MFS"/>
</dbReference>
<keyword evidence="3 5" id="KW-1133">Transmembrane helix</keyword>
<feature type="transmembrane region" description="Helical" evidence="5">
    <location>
        <begin position="115"/>
        <end position="136"/>
    </location>
</feature>
<evidence type="ECO:0000313" key="8">
    <source>
        <dbReference type="Proteomes" id="UP000253606"/>
    </source>
</evidence>
<dbReference type="Proteomes" id="UP000253606">
    <property type="component" value="Chromosome"/>
</dbReference>
<sequence length="428" mass="45900">MKPLLSEHANVEFDCNAERSWLTLAAIILPAAFLTQFDRQAMVVLAPMMQAEFHLDLVSITQVLSAMALCYAICQIPSAWLAARLGAALTIGFCVIAWSMAVFSTAFAVGPVSLGVLRGALGAAQAPDWVASIMLLKTDVPIRFRSRGSAALFGAGYLGKLLSGPIATQVAIRHGWRFPLLAFGGTGIILGAIMVLAVKRSRHAFTRALPSQVIPMRTLFVNFKQLQFHLLAAAYFFFSGVQSFVVVMLPLYLRSQRHSSMAEIGWITTGPYLALCFALFTAGILSDAVYQRTGSLFAARVPLGILASVGSGICFAIGISMHRTSALVGCLCGGMVFVGIGQVVLWAIIQDATADTSGYLAAWIQVFVWLGLWLGPVMIAKLVEVNSGHWASIRFVLLALSAAAAACLFVAQRRIYSAVLQGSMRSSE</sequence>
<reference evidence="7 8" key="1">
    <citation type="journal article" date="2018" name="Front. Microbiol.">
        <title>Hydrolytic Capabilities as a Key to Environmental Success: Chitinolytic and Cellulolytic Acidobacteria From Acidic Sub-arctic Soils and Boreal Peatlands.</title>
        <authorList>
            <person name="Belova S.E."/>
            <person name="Ravin N.V."/>
            <person name="Pankratov T.A."/>
            <person name="Rakitin A.L."/>
            <person name="Ivanova A.A."/>
            <person name="Beletsky A.V."/>
            <person name="Mardanov A.V."/>
            <person name="Sinninghe Damste J.S."/>
            <person name="Dedysh S.N."/>
        </authorList>
    </citation>
    <scope>NUCLEOTIDE SEQUENCE [LARGE SCALE GENOMIC DNA]</scope>
    <source>
        <strain evidence="7 8">SBC82</strain>
    </source>
</reference>
<dbReference type="InterPro" id="IPR050382">
    <property type="entry name" value="MFS_Na/Anion_cotransporter"/>
</dbReference>
<dbReference type="PANTHER" id="PTHR11662">
    <property type="entry name" value="SOLUTE CARRIER FAMILY 17"/>
    <property type="match status" value="1"/>
</dbReference>
<dbReference type="AlphaFoldDB" id="A0A2Z5FXG4"/>
<keyword evidence="8" id="KW-1185">Reference proteome</keyword>
<feature type="transmembrane region" description="Helical" evidence="5">
    <location>
        <begin position="360"/>
        <end position="379"/>
    </location>
</feature>
<dbReference type="InterPro" id="IPR036259">
    <property type="entry name" value="MFS_trans_sf"/>
</dbReference>
<evidence type="ECO:0000256" key="2">
    <source>
        <dbReference type="ARBA" id="ARBA00022692"/>
    </source>
</evidence>
<evidence type="ECO:0000259" key="6">
    <source>
        <dbReference type="PROSITE" id="PS50850"/>
    </source>
</evidence>
<accession>A0A2Z5FXG4</accession>
<gene>
    <name evidence="7" type="ORF">ACPOL_1854</name>
</gene>
<evidence type="ECO:0000313" key="7">
    <source>
        <dbReference type="EMBL" id="AXC11194.1"/>
    </source>
</evidence>
<dbReference type="EMBL" id="CP030840">
    <property type="protein sequence ID" value="AXC11194.1"/>
    <property type="molecule type" value="Genomic_DNA"/>
</dbReference>
<feature type="transmembrane region" description="Helical" evidence="5">
    <location>
        <begin position="297"/>
        <end position="320"/>
    </location>
</feature>
<dbReference type="GO" id="GO:0022857">
    <property type="term" value="F:transmembrane transporter activity"/>
    <property type="evidence" value="ECO:0007669"/>
    <property type="project" value="InterPro"/>
</dbReference>
<comment type="subcellular location">
    <subcellularLocation>
        <location evidence="1">Membrane</location>
        <topology evidence="1">Multi-pass membrane protein</topology>
    </subcellularLocation>
</comment>
<name>A0A2Z5FXG4_9BACT</name>
<evidence type="ECO:0000256" key="5">
    <source>
        <dbReference type="SAM" id="Phobius"/>
    </source>
</evidence>
<keyword evidence="4 5" id="KW-0472">Membrane</keyword>
<dbReference type="PANTHER" id="PTHR11662:SF399">
    <property type="entry name" value="FI19708P1-RELATED"/>
    <property type="match status" value="1"/>
</dbReference>
<evidence type="ECO:0000256" key="1">
    <source>
        <dbReference type="ARBA" id="ARBA00004141"/>
    </source>
</evidence>
<feature type="transmembrane region" description="Helical" evidence="5">
    <location>
        <begin position="86"/>
        <end position="109"/>
    </location>
</feature>
<dbReference type="PROSITE" id="PS50850">
    <property type="entry name" value="MFS"/>
    <property type="match status" value="1"/>
</dbReference>
<dbReference type="InterPro" id="IPR020846">
    <property type="entry name" value="MFS_dom"/>
</dbReference>
<dbReference type="Gene3D" id="1.20.1250.20">
    <property type="entry name" value="MFS general substrate transporter like domains"/>
    <property type="match status" value="2"/>
</dbReference>